<dbReference type="InterPro" id="IPR000717">
    <property type="entry name" value="PCI_dom"/>
</dbReference>
<dbReference type="PROSITE" id="PS50250">
    <property type="entry name" value="PCI"/>
    <property type="match status" value="1"/>
</dbReference>
<dbReference type="Pfam" id="PF18261">
    <property type="entry name" value="Rpn9_C"/>
    <property type="match status" value="1"/>
</dbReference>
<dbReference type="AlphaFoldDB" id="A0A162IBJ3"/>
<dbReference type="InterPro" id="IPR040798">
    <property type="entry name" value="Rpn9_C"/>
</dbReference>
<evidence type="ECO:0000313" key="5">
    <source>
        <dbReference type="Proteomes" id="UP000076874"/>
    </source>
</evidence>
<dbReference type="Proteomes" id="UP000076874">
    <property type="component" value="Unassembled WGS sequence"/>
</dbReference>
<dbReference type="InterPro" id="IPR036390">
    <property type="entry name" value="WH_DNA-bd_sf"/>
</dbReference>
<dbReference type="OrthoDB" id="1093at2759"/>
<dbReference type="Pfam" id="PF22037">
    <property type="entry name" value="PSD13_N"/>
    <property type="match status" value="1"/>
</dbReference>
<dbReference type="GO" id="GO:0005829">
    <property type="term" value="C:cytosol"/>
    <property type="evidence" value="ECO:0007669"/>
    <property type="project" value="TreeGrafter"/>
</dbReference>
<name>A0A162IBJ3_9HYPO</name>
<dbReference type="PANTHER" id="PTHR10539">
    <property type="entry name" value="26S PROTEASOME NON-ATPASE REGULATORY SUBUNIT 13"/>
    <property type="match status" value="1"/>
</dbReference>
<accession>A0A162IBJ3</accession>
<dbReference type="GO" id="GO:0008541">
    <property type="term" value="C:proteasome regulatory particle, lid subcomplex"/>
    <property type="evidence" value="ECO:0007669"/>
    <property type="project" value="TreeGrafter"/>
</dbReference>
<proteinExistence type="inferred from homology"/>
<protein>
    <submittedName>
        <fullName evidence="4">Proteasome regulatory particle subunit</fullName>
    </submittedName>
</protein>
<dbReference type="GO" id="GO:0005198">
    <property type="term" value="F:structural molecule activity"/>
    <property type="evidence" value="ECO:0007669"/>
    <property type="project" value="TreeGrafter"/>
</dbReference>
<sequence length="412" mass="46525">MSAEALTDFLDEQRDAAPPELQGAILEIENLWERKLWHQLTDALLVVFNDEQSESLRLPFFKVFILKFADRINQLKFVDLALKAAETYENEKLAFLQSVAKRVDHEDSQDAFVFATVAAARVKLALRDFDGARQDLDRAERVLDTFDAIENVVHAAFYDTNALYYQAQLDFALYYRNALLYLACVDVAALDADDRHDRAYKLSLAALVSSSIYNFGELLLHPILDALTAGGDEDEDESDDGDGGGGDAWLRELLFAFNRGDLLAYERLADRIAGNTLLAKHSSQLRQKIYLAALTEAVFRRPPHERSMTFATIAHETKVQPDEIEHLVMRALSLGLLRGTIDQVDEVAHINWVQPKVLDMKQIANMRGRLAEWGTSVNQLGNWIEQVGQDVWAAEVGKVQAWRMPSSNKNKK</sequence>
<comment type="similarity">
    <text evidence="1">Belongs to the proteasome subunit S11 family.</text>
</comment>
<comment type="caution">
    <text evidence="4">The sequence shown here is derived from an EMBL/GenBank/DDBJ whole genome shotgun (WGS) entry which is preliminary data.</text>
</comment>
<dbReference type="InterPro" id="IPR054179">
    <property type="entry name" value="PSD13_N"/>
</dbReference>
<reference evidence="4 5" key="1">
    <citation type="journal article" date="2016" name="Genome Biol. Evol.">
        <title>Divergent and convergent evolution of fungal pathogenicity.</title>
        <authorList>
            <person name="Shang Y."/>
            <person name="Xiao G."/>
            <person name="Zheng P."/>
            <person name="Cen K."/>
            <person name="Zhan S."/>
            <person name="Wang C."/>
        </authorList>
    </citation>
    <scope>NUCLEOTIDE SEQUENCE [LARGE SCALE GENOMIC DNA]</scope>
    <source>
        <strain evidence="4 5">RCEF 264</strain>
    </source>
</reference>
<dbReference type="GO" id="GO:0006511">
    <property type="term" value="P:ubiquitin-dependent protein catabolic process"/>
    <property type="evidence" value="ECO:0007669"/>
    <property type="project" value="TreeGrafter"/>
</dbReference>
<dbReference type="PANTHER" id="PTHR10539:SF0">
    <property type="entry name" value="26S PROTEASOME NON-ATPASE REGULATORY SUBUNIT 13"/>
    <property type="match status" value="1"/>
</dbReference>
<evidence type="ECO:0000259" key="3">
    <source>
        <dbReference type="PROSITE" id="PS50250"/>
    </source>
</evidence>
<evidence type="ECO:0000313" key="4">
    <source>
        <dbReference type="EMBL" id="OAA54795.1"/>
    </source>
</evidence>
<organism evidence="4 5">
    <name type="scientific">Niveomyces insectorum RCEF 264</name>
    <dbReference type="NCBI Taxonomy" id="1081102"/>
    <lineage>
        <taxon>Eukaryota</taxon>
        <taxon>Fungi</taxon>
        <taxon>Dikarya</taxon>
        <taxon>Ascomycota</taxon>
        <taxon>Pezizomycotina</taxon>
        <taxon>Sordariomycetes</taxon>
        <taxon>Hypocreomycetidae</taxon>
        <taxon>Hypocreales</taxon>
        <taxon>Cordycipitaceae</taxon>
        <taxon>Niveomyces</taxon>
    </lineage>
</organism>
<evidence type="ECO:0000256" key="2">
    <source>
        <dbReference type="ARBA" id="ARBA00022942"/>
    </source>
</evidence>
<feature type="domain" description="PCI" evidence="3">
    <location>
        <begin position="171"/>
        <end position="355"/>
    </location>
</feature>
<gene>
    <name evidence="4" type="ORF">SPI_08666</name>
</gene>
<dbReference type="InterPro" id="IPR035298">
    <property type="entry name" value="PSMD13"/>
</dbReference>
<dbReference type="SUPFAM" id="SSF46785">
    <property type="entry name" value="Winged helix' DNA-binding domain"/>
    <property type="match status" value="1"/>
</dbReference>
<dbReference type="Pfam" id="PF01399">
    <property type="entry name" value="PCI"/>
    <property type="match status" value="1"/>
</dbReference>
<keyword evidence="5" id="KW-1185">Reference proteome</keyword>
<evidence type="ECO:0000256" key="1">
    <source>
        <dbReference type="ARBA" id="ARBA00006207"/>
    </source>
</evidence>
<dbReference type="SMART" id="SM00088">
    <property type="entry name" value="PINT"/>
    <property type="match status" value="1"/>
</dbReference>
<keyword evidence="2 4" id="KW-0647">Proteasome</keyword>
<dbReference type="EMBL" id="AZHD01000022">
    <property type="protein sequence ID" value="OAA54795.1"/>
    <property type="molecule type" value="Genomic_DNA"/>
</dbReference>
<dbReference type="GO" id="GO:0005634">
    <property type="term" value="C:nucleus"/>
    <property type="evidence" value="ECO:0007669"/>
    <property type="project" value="TreeGrafter"/>
</dbReference>
<dbReference type="STRING" id="1081102.A0A162IBJ3"/>